<dbReference type="InterPro" id="IPR035167">
    <property type="entry name" value="DUF5316"/>
</dbReference>
<dbReference type="EMBL" id="JAACYS010000014">
    <property type="protein sequence ID" value="NCU17075.1"/>
    <property type="molecule type" value="Genomic_DNA"/>
</dbReference>
<reference evidence="2 3" key="1">
    <citation type="submission" date="2020-01" db="EMBL/GenBank/DDBJ databases">
        <title>A novel Bacillus sp. from Pasinler.</title>
        <authorList>
            <person name="Adiguzel A."/>
            <person name="Ay H."/>
            <person name="Baltaci M.O."/>
        </authorList>
    </citation>
    <scope>NUCLEOTIDE SEQUENCE [LARGE SCALE GENOMIC DNA]</scope>
    <source>
        <strain evidence="2 3">P1</strain>
    </source>
</reference>
<accession>A0ABX0A0Y3</accession>
<evidence type="ECO:0000313" key="2">
    <source>
        <dbReference type="EMBL" id="NCU17075.1"/>
    </source>
</evidence>
<dbReference type="RefSeq" id="WP_161919913.1">
    <property type="nucleotide sequence ID" value="NZ_JAACYS010000014.1"/>
</dbReference>
<keyword evidence="1" id="KW-1133">Transmembrane helix</keyword>
<proteinExistence type="predicted"/>
<gene>
    <name evidence="2" type="ORF">GW534_04710</name>
</gene>
<sequence>MFNLFIIVGIISIIIPGIFIGVWTDGQQQRANFHSETEEHRDF</sequence>
<organism evidence="2 3">
    <name type="scientific">Pallidibacillus pasinlerensis</name>
    <dbReference type="NCBI Taxonomy" id="2703818"/>
    <lineage>
        <taxon>Bacteria</taxon>
        <taxon>Bacillati</taxon>
        <taxon>Bacillota</taxon>
        <taxon>Bacilli</taxon>
        <taxon>Bacillales</taxon>
        <taxon>Bacillaceae</taxon>
        <taxon>Pallidibacillus</taxon>
    </lineage>
</organism>
<keyword evidence="1" id="KW-0472">Membrane</keyword>
<comment type="caution">
    <text evidence="2">The sequence shown here is derived from an EMBL/GenBank/DDBJ whole genome shotgun (WGS) entry which is preliminary data.</text>
</comment>
<evidence type="ECO:0000313" key="3">
    <source>
        <dbReference type="Proteomes" id="UP000743899"/>
    </source>
</evidence>
<feature type="transmembrane region" description="Helical" evidence="1">
    <location>
        <begin position="6"/>
        <end position="24"/>
    </location>
</feature>
<keyword evidence="3" id="KW-1185">Reference proteome</keyword>
<evidence type="ECO:0000256" key="1">
    <source>
        <dbReference type="SAM" id="Phobius"/>
    </source>
</evidence>
<dbReference type="Pfam" id="PF17247">
    <property type="entry name" value="DUF5316"/>
    <property type="match status" value="1"/>
</dbReference>
<protein>
    <submittedName>
        <fullName evidence="2">Uncharacterized protein</fullName>
    </submittedName>
</protein>
<dbReference type="Proteomes" id="UP000743899">
    <property type="component" value="Unassembled WGS sequence"/>
</dbReference>
<name>A0ABX0A0Y3_9BACI</name>
<keyword evidence="1" id="KW-0812">Transmembrane</keyword>